<name>W4M0V3_9BACT</name>
<accession>W4M0V3</accession>
<dbReference type="Proteomes" id="UP000019140">
    <property type="component" value="Unassembled WGS sequence"/>
</dbReference>
<dbReference type="InterPro" id="IPR006680">
    <property type="entry name" value="Amidohydro-rel"/>
</dbReference>
<dbReference type="SUPFAM" id="SSF51338">
    <property type="entry name" value="Composite domain of metallo-dependent hydrolases"/>
    <property type="match status" value="1"/>
</dbReference>
<organism evidence="2 3">
    <name type="scientific">Candidatus Entotheonella gemina</name>
    <dbReference type="NCBI Taxonomy" id="1429439"/>
    <lineage>
        <taxon>Bacteria</taxon>
        <taxon>Pseudomonadati</taxon>
        <taxon>Nitrospinota/Tectimicrobiota group</taxon>
        <taxon>Candidatus Tectimicrobiota</taxon>
        <taxon>Candidatus Entotheonellia</taxon>
        <taxon>Candidatus Entotheonellales</taxon>
        <taxon>Candidatus Entotheonellaceae</taxon>
        <taxon>Candidatus Entotheonella</taxon>
    </lineage>
</organism>
<dbReference type="InterPro" id="IPR011059">
    <property type="entry name" value="Metal-dep_hydrolase_composite"/>
</dbReference>
<gene>
    <name evidence="2" type="ORF">ETSY2_32525</name>
</gene>
<dbReference type="SUPFAM" id="SSF51556">
    <property type="entry name" value="Metallo-dependent hydrolases"/>
    <property type="match status" value="1"/>
</dbReference>
<sequence length="139" mass="15043">MGSMLIKAERIFDGQSDHVLEHAYVLVNGGLIEAIGPQAELDGSHFAREMDLGSDVTLMPGLINMHTHMSFSGSATVFADHQTESVETKLIRSVENLKMALRTGVTTVRDCGTLNGVAFPMREAVENGIFQAPRIIASD</sequence>
<dbReference type="GO" id="GO:0016810">
    <property type="term" value="F:hydrolase activity, acting on carbon-nitrogen (but not peptide) bonds"/>
    <property type="evidence" value="ECO:0007669"/>
    <property type="project" value="InterPro"/>
</dbReference>
<dbReference type="AlphaFoldDB" id="W4M0V3"/>
<feature type="domain" description="Amidohydrolase-related" evidence="1">
    <location>
        <begin position="57"/>
        <end position="138"/>
    </location>
</feature>
<dbReference type="Pfam" id="PF01979">
    <property type="entry name" value="Amidohydro_1"/>
    <property type="match status" value="1"/>
</dbReference>
<proteinExistence type="predicted"/>
<dbReference type="PANTHER" id="PTHR43135:SF3">
    <property type="entry name" value="ALPHA-D-RIBOSE 1-METHYLPHOSPHONATE 5-TRIPHOSPHATE DIPHOSPHATASE"/>
    <property type="match status" value="1"/>
</dbReference>
<dbReference type="PANTHER" id="PTHR43135">
    <property type="entry name" value="ALPHA-D-RIBOSE 1-METHYLPHOSPHONATE 5-TRIPHOSPHATE DIPHOSPHATASE"/>
    <property type="match status" value="1"/>
</dbReference>
<dbReference type="Gene3D" id="2.30.40.10">
    <property type="entry name" value="Urease, subunit C, domain 1"/>
    <property type="match status" value="1"/>
</dbReference>
<evidence type="ECO:0000313" key="3">
    <source>
        <dbReference type="Proteomes" id="UP000019140"/>
    </source>
</evidence>
<comment type="caution">
    <text evidence="2">The sequence shown here is derived from an EMBL/GenBank/DDBJ whole genome shotgun (WGS) entry which is preliminary data.</text>
</comment>
<feature type="non-terminal residue" evidence="2">
    <location>
        <position position="139"/>
    </location>
</feature>
<evidence type="ECO:0000313" key="2">
    <source>
        <dbReference type="EMBL" id="ETX03800.1"/>
    </source>
</evidence>
<evidence type="ECO:0000259" key="1">
    <source>
        <dbReference type="Pfam" id="PF01979"/>
    </source>
</evidence>
<dbReference type="HOGENOM" id="CLU_1729407_0_0_7"/>
<keyword evidence="3" id="KW-1185">Reference proteome</keyword>
<protein>
    <recommendedName>
        <fullName evidence="1">Amidohydrolase-related domain-containing protein</fullName>
    </recommendedName>
</protein>
<dbReference type="InterPro" id="IPR051781">
    <property type="entry name" value="Metallo-dep_Hydrolase"/>
</dbReference>
<dbReference type="InterPro" id="IPR032466">
    <property type="entry name" value="Metal_Hydrolase"/>
</dbReference>
<dbReference type="Gene3D" id="3.20.20.140">
    <property type="entry name" value="Metal-dependent hydrolases"/>
    <property type="match status" value="1"/>
</dbReference>
<reference evidence="2 3" key="1">
    <citation type="journal article" date="2014" name="Nature">
        <title>An environmental bacterial taxon with a large and distinct metabolic repertoire.</title>
        <authorList>
            <person name="Wilson M.C."/>
            <person name="Mori T."/>
            <person name="Ruckert C."/>
            <person name="Uria A.R."/>
            <person name="Helf M.J."/>
            <person name="Takada K."/>
            <person name="Gernert C."/>
            <person name="Steffens U.A."/>
            <person name="Heycke N."/>
            <person name="Schmitt S."/>
            <person name="Rinke C."/>
            <person name="Helfrich E.J."/>
            <person name="Brachmann A.O."/>
            <person name="Gurgui C."/>
            <person name="Wakimoto T."/>
            <person name="Kracht M."/>
            <person name="Crusemann M."/>
            <person name="Hentschel U."/>
            <person name="Abe I."/>
            <person name="Matsunaga S."/>
            <person name="Kalinowski J."/>
            <person name="Takeyama H."/>
            <person name="Piel J."/>
        </authorList>
    </citation>
    <scope>NUCLEOTIDE SEQUENCE [LARGE SCALE GENOMIC DNA]</scope>
    <source>
        <strain evidence="3">TSY2</strain>
    </source>
</reference>
<dbReference type="EMBL" id="AZHX01001386">
    <property type="protein sequence ID" value="ETX03800.1"/>
    <property type="molecule type" value="Genomic_DNA"/>
</dbReference>